<name>A3QDG1_SHELP</name>
<dbReference type="RefSeq" id="WP_011865441.1">
    <property type="nucleotide sequence ID" value="NC_009092.1"/>
</dbReference>
<dbReference type="Pfam" id="PF17963">
    <property type="entry name" value="Big_9"/>
    <property type="match status" value="1"/>
</dbReference>
<evidence type="ECO:0000313" key="4">
    <source>
        <dbReference type="EMBL" id="ABO23509.1"/>
    </source>
</evidence>
<feature type="region of interest" description="Disordered" evidence="1">
    <location>
        <begin position="998"/>
        <end position="1022"/>
    </location>
</feature>
<dbReference type="KEGG" id="slo:Shew_1642"/>
<keyword evidence="5" id="KW-1185">Reference proteome</keyword>
<accession>A3QDG1</accession>
<dbReference type="STRING" id="323850.Shew_1642"/>
<dbReference type="Proteomes" id="UP000001558">
    <property type="component" value="Chromosome"/>
</dbReference>
<proteinExistence type="predicted"/>
<dbReference type="InterPro" id="IPR008752">
    <property type="entry name" value="Peptidase_M11"/>
</dbReference>
<dbReference type="EMBL" id="CP000606">
    <property type="protein sequence ID" value="ABO23509.1"/>
    <property type="molecule type" value="Genomic_DNA"/>
</dbReference>
<dbReference type="InterPro" id="IPR013783">
    <property type="entry name" value="Ig-like_fold"/>
</dbReference>
<organism evidence="4 5">
    <name type="scientific">Shewanella loihica (strain ATCC BAA-1088 / PV-4)</name>
    <dbReference type="NCBI Taxonomy" id="323850"/>
    <lineage>
        <taxon>Bacteria</taxon>
        <taxon>Pseudomonadati</taxon>
        <taxon>Pseudomonadota</taxon>
        <taxon>Gammaproteobacteria</taxon>
        <taxon>Alteromonadales</taxon>
        <taxon>Shewanellaceae</taxon>
        <taxon>Shewanella</taxon>
    </lineage>
</organism>
<feature type="compositionally biased region" description="Gly residues" evidence="1">
    <location>
        <begin position="1008"/>
        <end position="1022"/>
    </location>
</feature>
<dbReference type="HOGENOM" id="CLU_011423_0_0_6"/>
<dbReference type="Gene3D" id="2.60.40.10">
    <property type="entry name" value="Immunoglobulins"/>
    <property type="match status" value="2"/>
</dbReference>
<feature type="domain" description="Peptidase M11 gametolysin" evidence="2">
    <location>
        <begin position="282"/>
        <end position="437"/>
    </location>
</feature>
<dbReference type="AlphaFoldDB" id="A3QDG1"/>
<dbReference type="Pfam" id="PF05548">
    <property type="entry name" value="Peptidase_M11"/>
    <property type="match status" value="1"/>
</dbReference>
<sequence length="1022" mass="105739" precursor="true">MSSVHCAAARTDSTFLKTFGLGLLGAGLLSASAIMPADAGTHGEQTSAAAQAKRDAKQQARLTHKAELETQTLQLSAVAAQYLDATKSNGASHASDAALYQQLEALVAARQVEQQSLIALDPFSVVSSVLPTAKRRGIPAEIQAKLAQKKAISGELEMVYEDFDDAGENRLQYMVRTETGLVKFFLASGSSKAQANQLQPGAKVRAEGWLFGGDEAGDALIGDLEVLALTDGNTVSSSGTGAALSLTDTTGEQRTLVLLVNFQDNPQQPWTLAEVQQMVFGKVNDFYREASYGQTWLTGDVKGYVTLPINSTCDYFGMDSYAQQAARDSGIDVSQYQRLVYMMPQNSSCGWRGQGTVGGSPSRAWINGELNLMTIGHELGHNLGLKHAKELNCGSGYLSDACVEITYGDTLDIMGKSEGHFNLFNKARLGWLSESRGEIATADADGTYRLEPLVGDSQGGAKGLKVRRGTDSLTGEPLWYYLEYRQAQGFDSFMAGKAVTEGVLVHLNSSAQDIESSQLLDMTPKSSLYDLDDAALQAGYSYSDDTAGVTITTESVDNAGVDVTVAYSGGTCVQANPTLALSQNSDWVAPGTAVTYSATVTNNDSLECGDSQFSVNVQVPANWSASSASLSLAPGATANVSFSVVSSGDANDGFYDLDVTAYNAQDSNLVATGLVSYVVQAPVAQCVLAAPQFVLTNNSSGEVAPGTGVVYQGTVTNLDSDSCDASDFNLAANVPAGWSATATKVNLAPGQSQNVSLTVTSSLSAADGQFDFNLIASNGQNAGLQSSANASYTVLDPAKQCTLAQPSVSVSGGAGEYDAGSLVPYTVTVTNQNADSCADAVFVISATVPQGWNANGATVSLASGQSTSVVVSVSSAQSATAGAYGLGFSAADKSDNQYQASAQAQYKVAQQANTAPVAVNDSASVSSGSSVIIAVLSNDSDPEGDTLTVVSVTQGSKGSVTLLADGSVKYTPGKRFKGSDSFSYTISDGELTATATVTIGQSSDSTGGNTGGGTGGKGNGKK</sequence>
<evidence type="ECO:0000259" key="3">
    <source>
        <dbReference type="Pfam" id="PF10633"/>
    </source>
</evidence>
<dbReference type="Pfam" id="PF10633">
    <property type="entry name" value="NPCBM_assoc"/>
    <property type="match status" value="1"/>
</dbReference>
<dbReference type="OrthoDB" id="5904383at2"/>
<evidence type="ECO:0000259" key="2">
    <source>
        <dbReference type="Pfam" id="PF05548"/>
    </source>
</evidence>
<evidence type="ECO:0000313" key="5">
    <source>
        <dbReference type="Proteomes" id="UP000001558"/>
    </source>
</evidence>
<gene>
    <name evidence="4" type="ordered locus">Shew_1642</name>
</gene>
<dbReference type="SUPFAM" id="SSF55486">
    <property type="entry name" value="Metalloproteases ('zincins'), catalytic domain"/>
    <property type="match status" value="1"/>
</dbReference>
<feature type="domain" description="Alpha-galactosidase NEW3" evidence="3">
    <location>
        <begin position="589"/>
        <end position="661"/>
    </location>
</feature>
<dbReference type="InterPro" id="IPR018905">
    <property type="entry name" value="A-galactase_NEW3"/>
</dbReference>
<evidence type="ECO:0000256" key="1">
    <source>
        <dbReference type="SAM" id="MobiDB-lite"/>
    </source>
</evidence>
<dbReference type="Gene3D" id="2.60.40.2810">
    <property type="match status" value="1"/>
</dbReference>
<protein>
    <submittedName>
        <fullName evidence="4">Peptidase M11, gametolysin</fullName>
    </submittedName>
</protein>
<reference evidence="4 5" key="1">
    <citation type="submission" date="2007-03" db="EMBL/GenBank/DDBJ databases">
        <title>Complete sequence of Shewanella loihica PV-4.</title>
        <authorList>
            <consortium name="US DOE Joint Genome Institute"/>
            <person name="Copeland A."/>
            <person name="Lucas S."/>
            <person name="Lapidus A."/>
            <person name="Barry K."/>
            <person name="Detter J.C."/>
            <person name="Glavina del Rio T."/>
            <person name="Hammon N."/>
            <person name="Israni S."/>
            <person name="Dalin E."/>
            <person name="Tice H."/>
            <person name="Pitluck S."/>
            <person name="Chain P."/>
            <person name="Malfatti S."/>
            <person name="Shin M."/>
            <person name="Vergez L."/>
            <person name="Schmutz J."/>
            <person name="Larimer F."/>
            <person name="Land M."/>
            <person name="Hauser L."/>
            <person name="Kyrpides N."/>
            <person name="Mikhailova N."/>
            <person name="Romine M.F."/>
            <person name="Serres G."/>
            <person name="Fredrickson J."/>
            <person name="Tiedje J."/>
            <person name="Richardson P."/>
        </authorList>
    </citation>
    <scope>NUCLEOTIDE SEQUENCE [LARGE SCALE GENOMIC DNA]</scope>
    <source>
        <strain evidence="5">ATCC BAA-1088 / PV-4</strain>
    </source>
</reference>
<dbReference type="eggNOG" id="COG1361">
    <property type="taxonomic scope" value="Bacteria"/>
</dbReference>